<name>A0A4P8PL60_9VIRU</name>
<proteinExistence type="predicted"/>
<organism evidence="5">
    <name type="scientific">Finch associated genomovirus 4</name>
    <dbReference type="NCBI Taxonomy" id="2576456"/>
    <lineage>
        <taxon>Viruses</taxon>
        <taxon>Monodnaviria</taxon>
        <taxon>Shotokuvirae</taxon>
        <taxon>Cressdnaviricota</taxon>
        <taxon>Repensiviricetes</taxon>
        <taxon>Geplafuvirales</taxon>
        <taxon>Genomoviridae</taxon>
        <taxon>Gemykibivirus</taxon>
        <taxon>Gemykibivirus haeme4</taxon>
    </lineage>
</organism>
<evidence type="ECO:0000313" key="6">
    <source>
        <dbReference type="EMBL" id="QCQ85263.1"/>
    </source>
</evidence>
<dbReference type="EMBL" id="MK249304">
    <property type="protein sequence ID" value="QCQ85287.1"/>
    <property type="molecule type" value="Genomic_DNA"/>
</dbReference>
<evidence type="ECO:0000313" key="2">
    <source>
        <dbReference type="EMBL" id="QCQ85159.1"/>
    </source>
</evidence>
<feature type="region of interest" description="Disordered" evidence="1">
    <location>
        <begin position="1"/>
        <end position="27"/>
    </location>
</feature>
<evidence type="ECO:0000313" key="4">
    <source>
        <dbReference type="EMBL" id="QCQ85185.1"/>
    </source>
</evidence>
<dbReference type="EMBL" id="MK249240">
    <property type="protein sequence ID" value="QCQ85159.1"/>
    <property type="molecule type" value="Genomic_DNA"/>
</dbReference>
<dbReference type="GeneID" id="80536256"/>
<dbReference type="RefSeq" id="YP_010798169.1">
    <property type="nucleotide sequence ID" value="NC_076343.1"/>
</dbReference>
<dbReference type="EMBL" id="MK249292">
    <property type="protein sequence ID" value="QCQ85263.1"/>
    <property type="molecule type" value="Genomic_DNA"/>
</dbReference>
<sequence>MAFRRSSKSVPRYRSRNGSRRSYTRKKATVRYAKRTYARSRRTKRMSTRRVLNVSSQKKRDTMVSYTNLFLTGAPGDTYITTDAVILPKNGATTAIGWIPTARPAETFTGTRGSKIDQHLRTASTIYAVGTKEKLIIRTNSSTAWEWRRICFTVKGLFDTLDATTSSYFRQTESNGMVRLVTPLPNNGDIFQALFRGNRNVDWLDEFNAPVDTLKVDLKSDKRRVIASGNDSGIVRHYNEWHPIHKNIVYRDDEDGEDMFLAPVSVESKQGAGDYFIIDMFRAISPQDSDYLSFLPNSTFYWHEK</sequence>
<dbReference type="KEGG" id="vg:80536256"/>
<evidence type="ECO:0000313" key="5">
    <source>
        <dbReference type="EMBL" id="QCQ85199.1"/>
    </source>
</evidence>
<dbReference type="EMBL" id="MK249244">
    <property type="protein sequence ID" value="QCQ85167.1"/>
    <property type="molecule type" value="Genomic_DNA"/>
</dbReference>
<evidence type="ECO:0000313" key="7">
    <source>
        <dbReference type="EMBL" id="QCQ85287.1"/>
    </source>
</evidence>
<protein>
    <submittedName>
        <fullName evidence="5">Capsid protein</fullName>
    </submittedName>
</protein>
<evidence type="ECO:0000256" key="1">
    <source>
        <dbReference type="SAM" id="MobiDB-lite"/>
    </source>
</evidence>
<reference evidence="5" key="1">
    <citation type="submission" date="2018-12" db="EMBL/GenBank/DDBJ databases">
        <title>Genomoviruses associated with Haemorhous mexicanus across urban and rural habitats.</title>
        <authorList>
            <person name="Schmidlin K."/>
            <person name="Khalifeh A."/>
            <person name="Smith K."/>
            <person name="Kraberger S."/>
            <person name="Fontenele R.S."/>
            <person name="McGraw K.J."/>
            <person name="Sepp T."/>
            <person name="Varsani A."/>
        </authorList>
    </citation>
    <scope>NUCLEOTIDE SEQUENCE</scope>
    <source>
        <strain evidence="2">A2N_A</strain>
        <strain evidence="3">A3N_B</strain>
        <strain evidence="4">A4P_A</strain>
        <strain evidence="5">E20N_A</strain>
        <strain evidence="6">E50N_A</strain>
        <strain evidence="7">S30N_A</strain>
    </source>
</reference>
<keyword evidence="8" id="KW-1185">Reference proteome</keyword>
<dbReference type="Proteomes" id="UP000679734">
    <property type="component" value="Segment"/>
</dbReference>
<accession>A0A4P8PL60</accession>
<dbReference type="EMBL" id="MK249260">
    <property type="protein sequence ID" value="QCQ85199.1"/>
    <property type="molecule type" value="Genomic_DNA"/>
</dbReference>
<evidence type="ECO:0000313" key="3">
    <source>
        <dbReference type="EMBL" id="QCQ85167.1"/>
    </source>
</evidence>
<evidence type="ECO:0000313" key="8">
    <source>
        <dbReference type="Proteomes" id="UP000679734"/>
    </source>
</evidence>
<dbReference type="EMBL" id="MK249253">
    <property type="protein sequence ID" value="QCQ85185.1"/>
    <property type="molecule type" value="Genomic_DNA"/>
</dbReference>